<dbReference type="EMBL" id="LAQL01000017">
    <property type="protein sequence ID" value="KLN59297.1"/>
    <property type="molecule type" value="Genomic_DNA"/>
</dbReference>
<dbReference type="InterPro" id="IPR036390">
    <property type="entry name" value="WH_DNA-bd_sf"/>
</dbReference>
<dbReference type="SUPFAM" id="SSF53850">
    <property type="entry name" value="Periplasmic binding protein-like II"/>
    <property type="match status" value="1"/>
</dbReference>
<dbReference type="Gene3D" id="1.10.10.10">
    <property type="entry name" value="Winged helix-like DNA-binding domain superfamily/Winged helix DNA-binding domain"/>
    <property type="match status" value="1"/>
</dbReference>
<dbReference type="InterPro" id="IPR036388">
    <property type="entry name" value="WH-like_DNA-bd_sf"/>
</dbReference>
<dbReference type="GO" id="GO:0043565">
    <property type="term" value="F:sequence-specific DNA binding"/>
    <property type="evidence" value="ECO:0007669"/>
    <property type="project" value="TreeGrafter"/>
</dbReference>
<dbReference type="PROSITE" id="PS50931">
    <property type="entry name" value="HTH_LYSR"/>
    <property type="match status" value="1"/>
</dbReference>
<dbReference type="InterPro" id="IPR058163">
    <property type="entry name" value="LysR-type_TF_proteobact-type"/>
</dbReference>
<dbReference type="SUPFAM" id="SSF46785">
    <property type="entry name" value="Winged helix' DNA-binding domain"/>
    <property type="match status" value="1"/>
</dbReference>
<evidence type="ECO:0000256" key="1">
    <source>
        <dbReference type="ARBA" id="ARBA00009437"/>
    </source>
</evidence>
<dbReference type="CDD" id="cd08432">
    <property type="entry name" value="PBP2_GcdR_TrpI_HvrB_AmpR_like"/>
    <property type="match status" value="1"/>
</dbReference>
<evidence type="ECO:0000256" key="5">
    <source>
        <dbReference type="SAM" id="MobiDB-lite"/>
    </source>
</evidence>
<dbReference type="AlphaFoldDB" id="A0A0H2MEX3"/>
<dbReference type="Pfam" id="PF03466">
    <property type="entry name" value="LysR_substrate"/>
    <property type="match status" value="1"/>
</dbReference>
<dbReference type="Pfam" id="PF00126">
    <property type="entry name" value="HTH_1"/>
    <property type="match status" value="1"/>
</dbReference>
<feature type="domain" description="HTH lysR-type" evidence="6">
    <location>
        <begin position="6"/>
        <end position="63"/>
    </location>
</feature>
<dbReference type="NCBIfam" id="NF008352">
    <property type="entry name" value="PRK11139.1"/>
    <property type="match status" value="1"/>
</dbReference>
<dbReference type="InterPro" id="IPR000847">
    <property type="entry name" value="LysR_HTH_N"/>
</dbReference>
<dbReference type="RefSeq" id="WP_047765709.1">
    <property type="nucleotide sequence ID" value="NZ_LAQL01000017.1"/>
</dbReference>
<dbReference type="Proteomes" id="UP000035444">
    <property type="component" value="Unassembled WGS sequence"/>
</dbReference>
<dbReference type="PANTHER" id="PTHR30537">
    <property type="entry name" value="HTH-TYPE TRANSCRIPTIONAL REGULATOR"/>
    <property type="match status" value="1"/>
</dbReference>
<keyword evidence="2" id="KW-0805">Transcription regulation</keyword>
<gene>
    <name evidence="7" type="ORF">WH96_18460</name>
</gene>
<proteinExistence type="inferred from homology"/>
<evidence type="ECO:0000256" key="4">
    <source>
        <dbReference type="ARBA" id="ARBA00023163"/>
    </source>
</evidence>
<evidence type="ECO:0000313" key="7">
    <source>
        <dbReference type="EMBL" id="KLN59297.1"/>
    </source>
</evidence>
<reference evidence="7 8" key="1">
    <citation type="submission" date="2015-03" db="EMBL/GenBank/DDBJ databases">
        <title>Genome Sequence of Kiloniella spongiae MEBiC09566, isolated from a marine sponge.</title>
        <authorList>
            <person name="Shao Z."/>
            <person name="Wang L."/>
            <person name="Li X."/>
        </authorList>
    </citation>
    <scope>NUCLEOTIDE SEQUENCE [LARGE SCALE GENOMIC DNA]</scope>
    <source>
        <strain evidence="7 8">MEBiC09566</strain>
    </source>
</reference>
<feature type="compositionally biased region" description="Polar residues" evidence="5">
    <location>
        <begin position="320"/>
        <end position="338"/>
    </location>
</feature>
<dbReference type="PANTHER" id="PTHR30537:SF26">
    <property type="entry name" value="GLYCINE CLEAVAGE SYSTEM TRANSCRIPTIONAL ACTIVATOR"/>
    <property type="match status" value="1"/>
</dbReference>
<sequence length="338" mass="37844">MLRPLPPLNALRAFEAAARQLSFTKAAQELFVTQAAVSHQIKSLEDHLGIQLFRRMNRRLILTDEAQILLPAVSEAFDIIKSTTQKLYDGGDRGTLKVSVMPSFAAKWLLPRLPKFRRKHPEIDILVSATITKSNFSRDDVDLAIRFGAGQYPGCRVDKMMEDESLVVCSPHLLKGSLPLRTPNDLKYHTLLHDDVGEEPFAVNWRRWLHIAGVTDIDPDKGPGYNDSGLILQAAIEGQGIALGRTSLTYDDLKAGRLVCPFGPKTPSTYQYYVVTPQSTSEITKIKVFREWLLDEATADDFVPNVQVDLDRAKERGEIVSNNHNTGDFDNNTQNEDS</sequence>
<dbReference type="OrthoDB" id="9807765at2"/>
<dbReference type="GO" id="GO:0006351">
    <property type="term" value="P:DNA-templated transcription"/>
    <property type="evidence" value="ECO:0007669"/>
    <property type="project" value="TreeGrafter"/>
</dbReference>
<evidence type="ECO:0000256" key="3">
    <source>
        <dbReference type="ARBA" id="ARBA00023125"/>
    </source>
</evidence>
<keyword evidence="3" id="KW-0238">DNA-binding</keyword>
<evidence type="ECO:0000259" key="6">
    <source>
        <dbReference type="PROSITE" id="PS50931"/>
    </source>
</evidence>
<dbReference type="STRING" id="1489064.WH96_18460"/>
<dbReference type="Gene3D" id="3.40.190.10">
    <property type="entry name" value="Periplasmic binding protein-like II"/>
    <property type="match status" value="2"/>
</dbReference>
<dbReference type="FunFam" id="1.10.10.10:FF:000038">
    <property type="entry name" value="Glycine cleavage system transcriptional activator"/>
    <property type="match status" value="1"/>
</dbReference>
<organism evidence="7 8">
    <name type="scientific">Kiloniella spongiae</name>
    <dbReference type="NCBI Taxonomy" id="1489064"/>
    <lineage>
        <taxon>Bacteria</taxon>
        <taxon>Pseudomonadati</taxon>
        <taxon>Pseudomonadota</taxon>
        <taxon>Alphaproteobacteria</taxon>
        <taxon>Rhodospirillales</taxon>
        <taxon>Kiloniellaceae</taxon>
        <taxon>Kiloniella</taxon>
    </lineage>
</organism>
<dbReference type="PRINTS" id="PR00039">
    <property type="entry name" value="HTHLYSR"/>
</dbReference>
<keyword evidence="4" id="KW-0804">Transcription</keyword>
<evidence type="ECO:0000313" key="8">
    <source>
        <dbReference type="Proteomes" id="UP000035444"/>
    </source>
</evidence>
<dbReference type="GO" id="GO:0003700">
    <property type="term" value="F:DNA-binding transcription factor activity"/>
    <property type="evidence" value="ECO:0007669"/>
    <property type="project" value="InterPro"/>
</dbReference>
<comment type="caution">
    <text evidence="7">The sequence shown here is derived from an EMBL/GenBank/DDBJ whole genome shotgun (WGS) entry which is preliminary data.</text>
</comment>
<keyword evidence="8" id="KW-1185">Reference proteome</keyword>
<evidence type="ECO:0000256" key="2">
    <source>
        <dbReference type="ARBA" id="ARBA00023015"/>
    </source>
</evidence>
<dbReference type="PATRIC" id="fig|1489064.4.peg.695"/>
<protein>
    <submittedName>
        <fullName evidence="7">Transcriptional regulator</fullName>
    </submittedName>
</protein>
<feature type="region of interest" description="Disordered" evidence="5">
    <location>
        <begin position="317"/>
        <end position="338"/>
    </location>
</feature>
<dbReference type="InterPro" id="IPR005119">
    <property type="entry name" value="LysR_subst-bd"/>
</dbReference>
<dbReference type="FunFam" id="3.40.190.10:FF:000017">
    <property type="entry name" value="Glycine cleavage system transcriptional activator"/>
    <property type="match status" value="1"/>
</dbReference>
<comment type="similarity">
    <text evidence="1">Belongs to the LysR transcriptional regulatory family.</text>
</comment>
<name>A0A0H2MEX3_9PROT</name>
<accession>A0A0H2MEX3</accession>